<organism evidence="3 4">
    <name type="scientific">Plectus sambesii</name>
    <dbReference type="NCBI Taxonomy" id="2011161"/>
    <lineage>
        <taxon>Eukaryota</taxon>
        <taxon>Metazoa</taxon>
        <taxon>Ecdysozoa</taxon>
        <taxon>Nematoda</taxon>
        <taxon>Chromadorea</taxon>
        <taxon>Plectida</taxon>
        <taxon>Plectina</taxon>
        <taxon>Plectoidea</taxon>
        <taxon>Plectidae</taxon>
        <taxon>Plectus</taxon>
    </lineage>
</organism>
<dbReference type="AlphaFoldDB" id="A0A914W1H9"/>
<feature type="signal peptide" evidence="1">
    <location>
        <begin position="1"/>
        <end position="17"/>
    </location>
</feature>
<dbReference type="GO" id="GO:0006629">
    <property type="term" value="P:lipid metabolic process"/>
    <property type="evidence" value="ECO:0007669"/>
    <property type="project" value="InterPro"/>
</dbReference>
<dbReference type="Proteomes" id="UP000887566">
    <property type="component" value="Unplaced"/>
</dbReference>
<evidence type="ECO:0000259" key="2">
    <source>
        <dbReference type="Pfam" id="PF01764"/>
    </source>
</evidence>
<dbReference type="InterPro" id="IPR029058">
    <property type="entry name" value="AB_hydrolase_fold"/>
</dbReference>
<name>A0A914W1H9_9BILA</name>
<dbReference type="Gene3D" id="3.40.50.1820">
    <property type="entry name" value="alpha/beta hydrolase"/>
    <property type="match status" value="2"/>
</dbReference>
<sequence>MLVNVAVLLVCLPVIIAAKCGEWTDCNSCASHKEGDGMECRWCDTSKSCHDFSIDPDCQSSQIIDLAYDCPVPPRNGFAYTDEFGRRKILPIAAAAHAANPQACLTNAVNGALLKRKLTVQCDSKKNDTCSGYTAVSHFDRAVLVSFRGTSGTEQLIEEGVESIFKAKKSFVGGGNVDAYFYDAFYALWNAGMRDDLLTLKAANPDYELWVAGHSLGGAMASICATLIVKLNMWTAAKVKMVTFGQPRTGDMAYAEAHDSLLYYSYRLVHQNDLVPHIPPKIINNWFDSYYHHRYEIWYDNNMATSSFQVCDRSDANICSNTQTDLSWDEHTHYFGVDVSNWGDQGCTPPASSRMTEKSHPRKIFNRIFNNAKKFKNADMHFHQLILGFILFVSVLPTSFAKCGDQKTCSACATNKYCPAGQAAKDPYDCPVPPRNGYGYDEKFAKTKALPLMAAAYSTNPQACLTNALGGAQLKRQLNVHCDSSATDTCSGFTAVSTSDQAIIVSFRGTSAKWQLVMEGADSIFKAKKPFAAGGNVDAYFYDAFYALWNAGMKDDLLTLKAAHPSYHLWVTGHSLGGSMASLCAALAIKLNMWTASNVKLVTFGQPRTGDINYAKAHDSLLYYGYRVVHAHDLVPHIPPKIFDNWFDSPYHHRYEVWYNNAMTAGSSYQLCTRADDDTCSNTQSDTSINDHLHYFNTDISAYGIAGCH</sequence>
<evidence type="ECO:0000313" key="4">
    <source>
        <dbReference type="WBParaSite" id="PSAMB.scaffold2839size20933.g19300.t1"/>
    </source>
</evidence>
<reference evidence="4" key="1">
    <citation type="submission" date="2022-11" db="UniProtKB">
        <authorList>
            <consortium name="WormBaseParasite"/>
        </authorList>
    </citation>
    <scope>IDENTIFICATION</scope>
</reference>
<dbReference type="SUPFAM" id="SSF53474">
    <property type="entry name" value="alpha/beta-Hydrolases"/>
    <property type="match status" value="2"/>
</dbReference>
<dbReference type="CDD" id="cd00519">
    <property type="entry name" value="Lipase_3"/>
    <property type="match status" value="2"/>
</dbReference>
<keyword evidence="1" id="KW-0732">Signal</keyword>
<keyword evidence="3" id="KW-1185">Reference proteome</keyword>
<evidence type="ECO:0000313" key="3">
    <source>
        <dbReference type="Proteomes" id="UP000887566"/>
    </source>
</evidence>
<proteinExistence type="predicted"/>
<evidence type="ECO:0000256" key="1">
    <source>
        <dbReference type="SAM" id="SignalP"/>
    </source>
</evidence>
<dbReference type="InterPro" id="IPR002921">
    <property type="entry name" value="Fungal_lipase-type"/>
</dbReference>
<dbReference type="PANTHER" id="PTHR45908">
    <property type="entry name" value="PROTEIN CBG11750-RELATED"/>
    <property type="match status" value="1"/>
</dbReference>
<accession>A0A914W1H9</accession>
<feature type="domain" description="Fungal lipase-type" evidence="2">
    <location>
        <begin position="504"/>
        <end position="641"/>
    </location>
</feature>
<dbReference type="Pfam" id="PF01764">
    <property type="entry name" value="Lipase_3"/>
    <property type="match status" value="2"/>
</dbReference>
<feature type="chain" id="PRO_5037414708" evidence="1">
    <location>
        <begin position="18"/>
        <end position="709"/>
    </location>
</feature>
<dbReference type="WBParaSite" id="PSAMB.scaffold2839size20933.g19300.t1">
    <property type="protein sequence ID" value="PSAMB.scaffold2839size20933.g19300.t1"/>
    <property type="gene ID" value="PSAMB.scaffold2839size20933.g19300"/>
</dbReference>
<protein>
    <submittedName>
        <fullName evidence="4">Fungal lipase-like domain-containing protein</fullName>
    </submittedName>
</protein>
<feature type="domain" description="Fungal lipase-type" evidence="2">
    <location>
        <begin position="145"/>
        <end position="280"/>
    </location>
</feature>